<evidence type="ECO:0000256" key="9">
    <source>
        <dbReference type="RuleBase" id="RU364116"/>
    </source>
</evidence>
<dbReference type="SFLD" id="SFLDF00288">
    <property type="entry name" value="HemN-like__clustered_with_nucl"/>
    <property type="match status" value="1"/>
</dbReference>
<keyword evidence="3 9" id="KW-0349">Heme</keyword>
<dbReference type="NCBIfam" id="TIGR00539">
    <property type="entry name" value="hemN_rel"/>
    <property type="match status" value="1"/>
</dbReference>
<reference evidence="11 12" key="1">
    <citation type="submission" date="2018-11" db="EMBL/GenBank/DDBJ databases">
        <title>Genomic Encyclopedia of Type Strains, Phase IV (KMG-IV): sequencing the most valuable type-strain genomes for metagenomic binning, comparative biology and taxonomic classification.</title>
        <authorList>
            <person name="Goeker M."/>
        </authorList>
    </citation>
    <scope>NUCLEOTIDE SEQUENCE [LARGE SCALE GENOMIC DNA]</scope>
    <source>
        <strain evidence="11 12">DSM 102936</strain>
    </source>
</reference>
<evidence type="ECO:0000256" key="5">
    <source>
        <dbReference type="ARBA" id="ARBA00022723"/>
    </source>
</evidence>
<dbReference type="SFLD" id="SFLDS00029">
    <property type="entry name" value="Radical_SAM"/>
    <property type="match status" value="1"/>
</dbReference>
<evidence type="ECO:0000256" key="3">
    <source>
        <dbReference type="ARBA" id="ARBA00022617"/>
    </source>
</evidence>
<feature type="domain" description="Radical SAM core" evidence="10">
    <location>
        <begin position="1"/>
        <end position="235"/>
    </location>
</feature>
<dbReference type="SFLD" id="SFLDG01065">
    <property type="entry name" value="anaerobic_coproporphyrinogen-I"/>
    <property type="match status" value="1"/>
</dbReference>
<dbReference type="InterPro" id="IPR013785">
    <property type="entry name" value="Aldolase_TIM"/>
</dbReference>
<dbReference type="InterPro" id="IPR007197">
    <property type="entry name" value="rSAM"/>
</dbReference>
<evidence type="ECO:0000256" key="6">
    <source>
        <dbReference type="ARBA" id="ARBA00023004"/>
    </source>
</evidence>
<dbReference type="PANTHER" id="PTHR13932:SF5">
    <property type="entry name" value="RADICAL S-ADENOSYL METHIONINE DOMAIN-CONTAINING PROTEIN 1, MITOCHONDRIAL"/>
    <property type="match status" value="1"/>
</dbReference>
<dbReference type="CDD" id="cd01335">
    <property type="entry name" value="Radical_SAM"/>
    <property type="match status" value="1"/>
</dbReference>
<comment type="similarity">
    <text evidence="1">Belongs to the anaerobic coproporphyrinogen-III oxidase family. HemW subfamily.</text>
</comment>
<comment type="caution">
    <text evidence="11">The sequence shown here is derived from an EMBL/GenBank/DDBJ whole genome shotgun (WGS) entry which is preliminary data.</text>
</comment>
<keyword evidence="5 9" id="KW-0479">Metal-binding</keyword>
<keyword evidence="8 9" id="KW-0143">Chaperone</keyword>
<keyword evidence="7 9" id="KW-0411">Iron-sulfur</keyword>
<keyword evidence="4 9" id="KW-0949">S-adenosyl-L-methionine</keyword>
<dbReference type="RefSeq" id="WP_123928799.1">
    <property type="nucleotide sequence ID" value="NZ_RKRE01000002.1"/>
</dbReference>
<comment type="function">
    <text evidence="9">Probably acts as a heme chaperone, transferring heme to an unknown acceptor. Binds one molecule of heme per monomer, possibly covalently. Binds 1 [4Fe-4S] cluster. The cluster is coordinated with 3 cysteines and an exchangeable S-adenosyl-L-methionine.</text>
</comment>
<name>A0A3N5APB7_9THEO</name>
<dbReference type="GO" id="GO:0006779">
    <property type="term" value="P:porphyrin-containing compound biosynthetic process"/>
    <property type="evidence" value="ECO:0007669"/>
    <property type="project" value="InterPro"/>
</dbReference>
<dbReference type="AlphaFoldDB" id="A0A3N5APB7"/>
<dbReference type="Pfam" id="PF06969">
    <property type="entry name" value="HemN_C"/>
    <property type="match status" value="1"/>
</dbReference>
<dbReference type="PANTHER" id="PTHR13932">
    <property type="entry name" value="COPROPORPHYRINIGEN III OXIDASE"/>
    <property type="match status" value="1"/>
</dbReference>
<evidence type="ECO:0000259" key="10">
    <source>
        <dbReference type="PROSITE" id="PS51918"/>
    </source>
</evidence>
<dbReference type="GO" id="GO:0046872">
    <property type="term" value="F:metal ion binding"/>
    <property type="evidence" value="ECO:0007669"/>
    <property type="project" value="UniProtKB-UniRule"/>
</dbReference>
<dbReference type="Gene3D" id="3.20.20.70">
    <property type="entry name" value="Aldolase class I"/>
    <property type="match status" value="1"/>
</dbReference>
<dbReference type="OrthoDB" id="9808022at2"/>
<evidence type="ECO:0000256" key="1">
    <source>
        <dbReference type="ARBA" id="ARBA00006100"/>
    </source>
</evidence>
<comment type="subcellular location">
    <subcellularLocation>
        <location evidence="9">Cytoplasm</location>
    </subcellularLocation>
</comment>
<evidence type="ECO:0000256" key="2">
    <source>
        <dbReference type="ARBA" id="ARBA00017228"/>
    </source>
</evidence>
<dbReference type="PROSITE" id="PS51918">
    <property type="entry name" value="RADICAL_SAM"/>
    <property type="match status" value="1"/>
</dbReference>
<dbReference type="EMBL" id="RKRE01000002">
    <property type="protein sequence ID" value="RPF46704.1"/>
    <property type="molecule type" value="Genomic_DNA"/>
</dbReference>
<evidence type="ECO:0000313" key="11">
    <source>
        <dbReference type="EMBL" id="RPF46704.1"/>
    </source>
</evidence>
<dbReference type="InterPro" id="IPR004559">
    <property type="entry name" value="HemW-like"/>
</dbReference>
<dbReference type="InterPro" id="IPR034505">
    <property type="entry name" value="Coproporphyrinogen-III_oxidase"/>
</dbReference>
<evidence type="ECO:0000256" key="7">
    <source>
        <dbReference type="ARBA" id="ARBA00023014"/>
    </source>
</evidence>
<evidence type="ECO:0000313" key="12">
    <source>
        <dbReference type="Proteomes" id="UP000282654"/>
    </source>
</evidence>
<dbReference type="GO" id="GO:0051539">
    <property type="term" value="F:4 iron, 4 sulfur cluster binding"/>
    <property type="evidence" value="ECO:0007669"/>
    <property type="project" value="UniProtKB-UniRule"/>
</dbReference>
<keyword evidence="9" id="KW-0004">4Fe-4S</keyword>
<dbReference type="SFLD" id="SFLDG01082">
    <property type="entry name" value="B12-binding_domain_containing"/>
    <property type="match status" value="1"/>
</dbReference>
<keyword evidence="9" id="KW-0963">Cytoplasm</keyword>
<dbReference type="SFLD" id="SFLDF00562">
    <property type="entry name" value="HemN-like__clustered_with_heat"/>
    <property type="match status" value="1"/>
</dbReference>
<accession>A0A3N5APB7</accession>
<keyword evidence="12" id="KW-1185">Reference proteome</keyword>
<gene>
    <name evidence="11" type="ORF">EDD75_0958</name>
</gene>
<dbReference type="SUPFAM" id="SSF102114">
    <property type="entry name" value="Radical SAM enzymes"/>
    <property type="match status" value="1"/>
</dbReference>
<sequence>MSALGLYIHVPFCRRKCNYCDFVSYPYDAAAASRYLQTLAQEIRLRAARLGGKAAIGSIYLGGGTPTCLGAAAIESIFEFVARHFTVLPGTEITVEANPETLNPELLRALHLAGVNRLSIGMQAANDTELRFLGRGHTFRRVVEAVEWARRAGFTNLNLDLIFGLPGQRLKDWEKTLKEALALGPEHISAYDLEIHPETPLGRAVAAGAYACCPEEEAREMYLMAIDCLTAAGYRHYEISNFALPGKECRHNRLYWVGEPYLGLGPAAHSYLEHRRWANVAALQDYCDLVAGGKLPVAEEHALTPAEEMSEALFLGLRLTAGVSLSGFAARFGRRPEAVYGREISRLVAQGLLCREGDLLRLTRTALPVANVVFAAFV</sequence>
<organism evidence="11 12">
    <name type="scientific">Thermodesulfitimonas autotrophica</name>
    <dbReference type="NCBI Taxonomy" id="1894989"/>
    <lineage>
        <taxon>Bacteria</taxon>
        <taxon>Bacillati</taxon>
        <taxon>Bacillota</taxon>
        <taxon>Clostridia</taxon>
        <taxon>Thermoanaerobacterales</taxon>
        <taxon>Thermoanaerobacteraceae</taxon>
        <taxon>Thermodesulfitimonas</taxon>
    </lineage>
</organism>
<dbReference type="GO" id="GO:0005737">
    <property type="term" value="C:cytoplasm"/>
    <property type="evidence" value="ECO:0007669"/>
    <property type="project" value="UniProtKB-SubCell"/>
</dbReference>
<keyword evidence="6 9" id="KW-0408">Iron</keyword>
<dbReference type="Proteomes" id="UP000282654">
    <property type="component" value="Unassembled WGS sequence"/>
</dbReference>
<protein>
    <recommendedName>
        <fullName evidence="2 9">Heme chaperone HemW</fullName>
    </recommendedName>
</protein>
<dbReference type="SMART" id="SM00729">
    <property type="entry name" value="Elp3"/>
    <property type="match status" value="1"/>
</dbReference>
<dbReference type="InterPro" id="IPR006638">
    <property type="entry name" value="Elp3/MiaA/NifB-like_rSAM"/>
</dbReference>
<dbReference type="GO" id="GO:0004109">
    <property type="term" value="F:coproporphyrinogen oxidase activity"/>
    <property type="evidence" value="ECO:0007669"/>
    <property type="project" value="InterPro"/>
</dbReference>
<proteinExistence type="inferred from homology"/>
<evidence type="ECO:0000256" key="8">
    <source>
        <dbReference type="ARBA" id="ARBA00023186"/>
    </source>
</evidence>
<dbReference type="InterPro" id="IPR058240">
    <property type="entry name" value="rSAM_sf"/>
</dbReference>
<dbReference type="Pfam" id="PF04055">
    <property type="entry name" value="Radical_SAM"/>
    <property type="match status" value="1"/>
</dbReference>
<dbReference type="InterPro" id="IPR010723">
    <property type="entry name" value="HemN_C"/>
</dbReference>
<evidence type="ECO:0000256" key="4">
    <source>
        <dbReference type="ARBA" id="ARBA00022691"/>
    </source>
</evidence>